<dbReference type="AlphaFoldDB" id="A0AAN9IN20"/>
<evidence type="ECO:0000256" key="1">
    <source>
        <dbReference type="SAM" id="Phobius"/>
    </source>
</evidence>
<sequence>MGMSEIPSDIKLSCNHISIDIEYTLELANSVKEKLGKLSPLSSECCIYRVPKQLCQAAEKSFIPKVVSIGPLHHNREDLRDMEEHKLRYVKDFLERTKVGLEDCINLIKKSETKLRNCYAETIDLNSNTFVEMILVDASFIIEVLLRTSFPEFRTGNDCIVGRPKMLLCIAQDMVLLENQLPFFIVEDLLRQAKVILPPENDVRITMLNLFYNLLQIVFPRDEECPVDRLYSLRIEHFLDFAKSTSLPSPFPAQRKLLKTLTSIPTITELYEAGVKFKVDNSRNLLSVRFKNGILEIPRLYVCVSTEDLMRNLIAYELCHLKDAYVNNFAFLIDRLISTSKDVEILIQNQILETDLPNNQGAATVITNMAPGAIMIGEKFLFADLCEDLNAYCRDPWRKWKATLRRDYFSTPWAIMSVIAAIVLLLLTFIQTIFTIKSSRCF</sequence>
<name>A0AAN9IN20_CROPI</name>
<accession>A0AAN9IN20</accession>
<comment type="caution">
    <text evidence="2">The sequence shown here is derived from an EMBL/GenBank/DDBJ whole genome shotgun (WGS) entry which is preliminary data.</text>
</comment>
<keyword evidence="1" id="KW-0472">Membrane</keyword>
<dbReference type="PANTHER" id="PTHR31170">
    <property type="entry name" value="BNAC04G53230D PROTEIN"/>
    <property type="match status" value="1"/>
</dbReference>
<keyword evidence="1" id="KW-0812">Transmembrane</keyword>
<gene>
    <name evidence="2" type="ORF">RIF29_12330</name>
</gene>
<dbReference type="EMBL" id="JAYWIO010000002">
    <property type="protein sequence ID" value="KAK7283073.1"/>
    <property type="molecule type" value="Genomic_DNA"/>
</dbReference>
<evidence type="ECO:0000313" key="2">
    <source>
        <dbReference type="EMBL" id="KAK7283073.1"/>
    </source>
</evidence>
<dbReference type="Pfam" id="PF03140">
    <property type="entry name" value="DUF247"/>
    <property type="match status" value="1"/>
</dbReference>
<dbReference type="InterPro" id="IPR004158">
    <property type="entry name" value="DUF247_pln"/>
</dbReference>
<protein>
    <submittedName>
        <fullName evidence="2">Uncharacterized protein</fullName>
    </submittedName>
</protein>
<dbReference type="PANTHER" id="PTHR31170:SF25">
    <property type="entry name" value="BNAA09G04570D PROTEIN"/>
    <property type="match status" value="1"/>
</dbReference>
<feature type="transmembrane region" description="Helical" evidence="1">
    <location>
        <begin position="413"/>
        <end position="436"/>
    </location>
</feature>
<organism evidence="2 3">
    <name type="scientific">Crotalaria pallida</name>
    <name type="common">Smooth rattlebox</name>
    <name type="synonym">Crotalaria striata</name>
    <dbReference type="NCBI Taxonomy" id="3830"/>
    <lineage>
        <taxon>Eukaryota</taxon>
        <taxon>Viridiplantae</taxon>
        <taxon>Streptophyta</taxon>
        <taxon>Embryophyta</taxon>
        <taxon>Tracheophyta</taxon>
        <taxon>Spermatophyta</taxon>
        <taxon>Magnoliopsida</taxon>
        <taxon>eudicotyledons</taxon>
        <taxon>Gunneridae</taxon>
        <taxon>Pentapetalae</taxon>
        <taxon>rosids</taxon>
        <taxon>fabids</taxon>
        <taxon>Fabales</taxon>
        <taxon>Fabaceae</taxon>
        <taxon>Papilionoideae</taxon>
        <taxon>50 kb inversion clade</taxon>
        <taxon>genistoids sensu lato</taxon>
        <taxon>core genistoids</taxon>
        <taxon>Crotalarieae</taxon>
        <taxon>Crotalaria</taxon>
    </lineage>
</organism>
<proteinExistence type="predicted"/>
<keyword evidence="1" id="KW-1133">Transmembrane helix</keyword>
<reference evidence="2 3" key="1">
    <citation type="submission" date="2024-01" db="EMBL/GenBank/DDBJ databases">
        <title>The genomes of 5 underutilized Papilionoideae crops provide insights into root nodulation and disease resistanc.</title>
        <authorList>
            <person name="Yuan L."/>
        </authorList>
    </citation>
    <scope>NUCLEOTIDE SEQUENCE [LARGE SCALE GENOMIC DNA]</scope>
    <source>
        <strain evidence="2">ZHUSHIDOU_FW_LH</strain>
        <tissue evidence="2">Leaf</tissue>
    </source>
</reference>
<dbReference type="Proteomes" id="UP001372338">
    <property type="component" value="Unassembled WGS sequence"/>
</dbReference>
<evidence type="ECO:0000313" key="3">
    <source>
        <dbReference type="Proteomes" id="UP001372338"/>
    </source>
</evidence>
<keyword evidence="3" id="KW-1185">Reference proteome</keyword>